<evidence type="ECO:0000313" key="2">
    <source>
        <dbReference type="EMBL" id="HJF93875.1"/>
    </source>
</evidence>
<accession>A0A921I0K6</accession>
<keyword evidence="1" id="KW-0812">Transmembrane</keyword>
<feature type="transmembrane region" description="Helical" evidence="1">
    <location>
        <begin position="21"/>
        <end position="41"/>
    </location>
</feature>
<feature type="transmembrane region" description="Helical" evidence="1">
    <location>
        <begin position="81"/>
        <end position="103"/>
    </location>
</feature>
<protein>
    <submittedName>
        <fullName evidence="2">Uncharacterized protein</fullName>
    </submittedName>
</protein>
<feature type="transmembrane region" description="Helical" evidence="1">
    <location>
        <begin position="53"/>
        <end position="74"/>
    </location>
</feature>
<reference evidence="2" key="1">
    <citation type="journal article" date="2021" name="PeerJ">
        <title>Extensive microbial diversity within the chicken gut microbiome revealed by metagenomics and culture.</title>
        <authorList>
            <person name="Gilroy R."/>
            <person name="Ravi A."/>
            <person name="Getino M."/>
            <person name="Pursley I."/>
            <person name="Horton D.L."/>
            <person name="Alikhan N.F."/>
            <person name="Baker D."/>
            <person name="Gharbi K."/>
            <person name="Hall N."/>
            <person name="Watson M."/>
            <person name="Adriaenssens E.M."/>
            <person name="Foster-Nyarko E."/>
            <person name="Jarju S."/>
            <person name="Secka A."/>
            <person name="Antonio M."/>
            <person name="Oren A."/>
            <person name="Chaudhuri R.R."/>
            <person name="La Ragione R."/>
            <person name="Hildebrand F."/>
            <person name="Pallen M.J."/>
        </authorList>
    </citation>
    <scope>NUCLEOTIDE SEQUENCE</scope>
    <source>
        <strain evidence="2">ChiSjej5B23-16112</strain>
    </source>
</reference>
<gene>
    <name evidence="2" type="ORF">K8V82_03690</name>
</gene>
<evidence type="ECO:0000313" key="3">
    <source>
        <dbReference type="Proteomes" id="UP000769156"/>
    </source>
</evidence>
<name>A0A921I0K6_9FIRM</name>
<feature type="transmembrane region" description="Helical" evidence="1">
    <location>
        <begin position="115"/>
        <end position="135"/>
    </location>
</feature>
<dbReference type="EMBL" id="DYVY01000060">
    <property type="protein sequence ID" value="HJF93875.1"/>
    <property type="molecule type" value="Genomic_DNA"/>
</dbReference>
<organism evidence="2 3">
    <name type="scientific">Lachnoclostridium phocaeense</name>
    <dbReference type="NCBI Taxonomy" id="1871021"/>
    <lineage>
        <taxon>Bacteria</taxon>
        <taxon>Bacillati</taxon>
        <taxon>Bacillota</taxon>
        <taxon>Clostridia</taxon>
        <taxon>Lachnospirales</taxon>
        <taxon>Lachnospiraceae</taxon>
    </lineage>
</organism>
<evidence type="ECO:0000256" key="1">
    <source>
        <dbReference type="SAM" id="Phobius"/>
    </source>
</evidence>
<dbReference type="Proteomes" id="UP000769156">
    <property type="component" value="Unassembled WGS sequence"/>
</dbReference>
<sequence>MFNESMENPGGQPGSRKRTGWLLVLIYLGIWILSLLSFWFWTPADQVMGYVLLYLYILLPAAAFTVSLLISLYSCFGKWKWLWIIPSGVLYMLAPYATLSAANTLSTGHLYAPDFTLLPVGALISLAGMLTGALIRRLKCGK</sequence>
<comment type="caution">
    <text evidence="2">The sequence shown here is derived from an EMBL/GenBank/DDBJ whole genome shotgun (WGS) entry which is preliminary data.</text>
</comment>
<keyword evidence="1" id="KW-1133">Transmembrane helix</keyword>
<proteinExistence type="predicted"/>
<keyword evidence="1" id="KW-0472">Membrane</keyword>
<dbReference type="AlphaFoldDB" id="A0A921I0K6"/>
<reference evidence="2" key="2">
    <citation type="submission" date="2021-09" db="EMBL/GenBank/DDBJ databases">
        <authorList>
            <person name="Gilroy R."/>
        </authorList>
    </citation>
    <scope>NUCLEOTIDE SEQUENCE</scope>
    <source>
        <strain evidence="2">ChiSjej5B23-16112</strain>
    </source>
</reference>